<evidence type="ECO:0000259" key="4">
    <source>
        <dbReference type="Pfam" id="PF24278"/>
    </source>
</evidence>
<keyword evidence="1" id="KW-0805">Transcription regulation</keyword>
<dbReference type="EMBL" id="JBHRWN010000002">
    <property type="protein sequence ID" value="MFC3476884.1"/>
    <property type="molecule type" value="Genomic_DNA"/>
</dbReference>
<accession>A0ABD5NCW8</accession>
<reference evidence="5 6" key="1">
    <citation type="journal article" date="2019" name="Int. J. Syst. Evol. Microbiol.">
        <title>The Global Catalogue of Microorganisms (GCM) 10K type strain sequencing project: providing services to taxonomists for standard genome sequencing and annotation.</title>
        <authorList>
            <consortium name="The Broad Institute Genomics Platform"/>
            <consortium name="The Broad Institute Genome Sequencing Center for Infectious Disease"/>
            <person name="Wu L."/>
            <person name="Ma J."/>
        </authorList>
    </citation>
    <scope>NUCLEOTIDE SEQUENCE [LARGE SCALE GENOMIC DNA]</scope>
    <source>
        <strain evidence="5 6">CGMCC 1.12562</strain>
    </source>
</reference>
<dbReference type="PANTHER" id="PTHR34236:SF1">
    <property type="entry name" value="DIMETHYL SULFOXIDE REDUCTASE TRANSCRIPTIONAL ACTIVATOR"/>
    <property type="match status" value="1"/>
</dbReference>
<dbReference type="PANTHER" id="PTHR34236">
    <property type="entry name" value="DIMETHYL SULFOXIDE REDUCTASE TRANSCRIPTIONAL ACTIVATOR"/>
    <property type="match status" value="1"/>
</dbReference>
<sequence>MRYLTVLAHPGDGVAFHPLAERLAADPALTREAIHHVELLPDNTILLFAEGSGDSDRYEAIMADSDYVEDYLVSGDDRWMAVSQSRATDTARRLLERHRESDAVVETPIRIRDDGALRITYVGSDADLGALAAAARDAPISLEVLETGDYDPDEGSLSRHLTTRQQEVLNAAVALGYYGQPRTASQADLADELGVAPSTVGEHLRKIEARVFGALAD</sequence>
<evidence type="ECO:0000313" key="6">
    <source>
        <dbReference type="Proteomes" id="UP001595660"/>
    </source>
</evidence>
<keyword evidence="6" id="KW-1185">Reference proteome</keyword>
<keyword evidence="2" id="KW-0804">Transcription</keyword>
<dbReference type="InterPro" id="IPR056493">
    <property type="entry name" value="HVO_0513_N"/>
</dbReference>
<gene>
    <name evidence="5" type="ORF">ACFOKC_04020</name>
</gene>
<dbReference type="Gene3D" id="1.10.10.10">
    <property type="entry name" value="Winged helix-like DNA-binding domain superfamily/Winged helix DNA-binding domain"/>
    <property type="match status" value="1"/>
</dbReference>
<dbReference type="AlphaFoldDB" id="A0ABD5NCW8"/>
<protein>
    <submittedName>
        <fullName evidence="5">Helix-turn-helix domain-containing protein</fullName>
    </submittedName>
</protein>
<feature type="domain" description="HVO-0513-like N-terminal" evidence="4">
    <location>
        <begin position="17"/>
        <end position="150"/>
    </location>
</feature>
<dbReference type="GeneID" id="69117196"/>
<dbReference type="InterPro" id="IPR036388">
    <property type="entry name" value="WH-like_DNA-bd_sf"/>
</dbReference>
<organism evidence="5 6">
    <name type="scientific">Halobacterium litoreum</name>
    <dbReference type="NCBI Taxonomy" id="2039234"/>
    <lineage>
        <taxon>Archaea</taxon>
        <taxon>Methanobacteriati</taxon>
        <taxon>Methanobacteriota</taxon>
        <taxon>Stenosarchaea group</taxon>
        <taxon>Halobacteria</taxon>
        <taxon>Halobacteriales</taxon>
        <taxon>Halobacteriaceae</taxon>
        <taxon>Halobacterium</taxon>
    </lineage>
</organism>
<dbReference type="Proteomes" id="UP001595660">
    <property type="component" value="Unassembled WGS sequence"/>
</dbReference>
<proteinExistence type="predicted"/>
<dbReference type="RefSeq" id="WP_232571978.1">
    <property type="nucleotide sequence ID" value="NZ_CP089466.1"/>
</dbReference>
<feature type="domain" description="HTH bat-type" evidence="3">
    <location>
        <begin position="161"/>
        <end position="212"/>
    </location>
</feature>
<evidence type="ECO:0000313" key="5">
    <source>
        <dbReference type="EMBL" id="MFC3476884.1"/>
    </source>
</evidence>
<name>A0ABD5NCW8_9EURY</name>
<dbReference type="Pfam" id="PF24278">
    <property type="entry name" value="HVO_0513_N"/>
    <property type="match status" value="1"/>
</dbReference>
<evidence type="ECO:0000259" key="3">
    <source>
        <dbReference type="Pfam" id="PF04967"/>
    </source>
</evidence>
<evidence type="ECO:0000256" key="2">
    <source>
        <dbReference type="ARBA" id="ARBA00023163"/>
    </source>
</evidence>
<dbReference type="InterPro" id="IPR007050">
    <property type="entry name" value="HTH_bacterioopsin"/>
</dbReference>
<dbReference type="Pfam" id="PF04967">
    <property type="entry name" value="HTH_10"/>
    <property type="match status" value="1"/>
</dbReference>
<evidence type="ECO:0000256" key="1">
    <source>
        <dbReference type="ARBA" id="ARBA00023015"/>
    </source>
</evidence>
<comment type="caution">
    <text evidence="5">The sequence shown here is derived from an EMBL/GenBank/DDBJ whole genome shotgun (WGS) entry which is preliminary data.</text>
</comment>